<evidence type="ECO:0000313" key="2">
    <source>
        <dbReference type="Proteomes" id="UP001605036"/>
    </source>
</evidence>
<name>A0ABD1YVM1_9MARC</name>
<reference evidence="1 2" key="1">
    <citation type="submission" date="2024-09" db="EMBL/GenBank/DDBJ databases">
        <title>Chromosome-scale assembly of Riccia fluitans.</title>
        <authorList>
            <person name="Paukszto L."/>
            <person name="Sawicki J."/>
            <person name="Karawczyk K."/>
            <person name="Piernik-Szablinska J."/>
            <person name="Szczecinska M."/>
            <person name="Mazdziarz M."/>
        </authorList>
    </citation>
    <scope>NUCLEOTIDE SEQUENCE [LARGE SCALE GENOMIC DNA]</scope>
    <source>
        <strain evidence="1">Rf_01</strain>
        <tissue evidence="1">Aerial parts of the thallus</tissue>
    </source>
</reference>
<dbReference type="Proteomes" id="UP001605036">
    <property type="component" value="Unassembled WGS sequence"/>
</dbReference>
<sequence>MYERPPLEFLSRQAWRVRRSFVSKNFIDVQPSIVFENLGISLHFHWPATDKGFGKHLILRGEAFTALLVIANLKVANPACSIYIDLEACNTCQGTSLKSSQEESSYVGVFRMISHMRQTIKVIEIDCLITPKKVEAEVGKEIAKEILVKADVRSLKQLC</sequence>
<comment type="caution">
    <text evidence="1">The sequence shown here is derived from an EMBL/GenBank/DDBJ whole genome shotgun (WGS) entry which is preliminary data.</text>
</comment>
<dbReference type="AlphaFoldDB" id="A0ABD1YVM1"/>
<dbReference type="EMBL" id="JBHFFA010000003">
    <property type="protein sequence ID" value="KAL2634818.1"/>
    <property type="molecule type" value="Genomic_DNA"/>
</dbReference>
<keyword evidence="2" id="KW-1185">Reference proteome</keyword>
<organism evidence="1 2">
    <name type="scientific">Riccia fluitans</name>
    <dbReference type="NCBI Taxonomy" id="41844"/>
    <lineage>
        <taxon>Eukaryota</taxon>
        <taxon>Viridiplantae</taxon>
        <taxon>Streptophyta</taxon>
        <taxon>Embryophyta</taxon>
        <taxon>Marchantiophyta</taxon>
        <taxon>Marchantiopsida</taxon>
        <taxon>Marchantiidae</taxon>
        <taxon>Marchantiales</taxon>
        <taxon>Ricciaceae</taxon>
        <taxon>Riccia</taxon>
    </lineage>
</organism>
<protein>
    <submittedName>
        <fullName evidence="1">Uncharacterized protein</fullName>
    </submittedName>
</protein>
<accession>A0ABD1YVM1</accession>
<gene>
    <name evidence="1" type="ORF">R1flu_006297</name>
</gene>
<evidence type="ECO:0000313" key="1">
    <source>
        <dbReference type="EMBL" id="KAL2634818.1"/>
    </source>
</evidence>
<proteinExistence type="predicted"/>